<organism evidence="3">
    <name type="scientific">marine metagenome</name>
    <dbReference type="NCBI Taxonomy" id="408172"/>
    <lineage>
        <taxon>unclassified sequences</taxon>
        <taxon>metagenomes</taxon>
        <taxon>ecological metagenomes</taxon>
    </lineage>
</organism>
<dbReference type="InterPro" id="IPR020472">
    <property type="entry name" value="WD40_PAC1"/>
</dbReference>
<dbReference type="PROSITE" id="PS50294">
    <property type="entry name" value="WD_REPEATS_REGION"/>
    <property type="match status" value="2"/>
</dbReference>
<evidence type="ECO:0000256" key="1">
    <source>
        <dbReference type="ARBA" id="ARBA00022574"/>
    </source>
</evidence>
<dbReference type="PRINTS" id="PR00320">
    <property type="entry name" value="GPROTEINBRPT"/>
</dbReference>
<dbReference type="PANTHER" id="PTHR19879">
    <property type="entry name" value="TRANSCRIPTION INITIATION FACTOR TFIID"/>
    <property type="match status" value="1"/>
</dbReference>
<dbReference type="PROSITE" id="PS50082">
    <property type="entry name" value="WD_REPEATS_2"/>
    <property type="match status" value="3"/>
</dbReference>
<evidence type="ECO:0000256" key="2">
    <source>
        <dbReference type="ARBA" id="ARBA00022737"/>
    </source>
</evidence>
<reference evidence="3" key="1">
    <citation type="submission" date="2018-05" db="EMBL/GenBank/DDBJ databases">
        <authorList>
            <person name="Lanie J.A."/>
            <person name="Ng W.-L."/>
            <person name="Kazmierczak K.M."/>
            <person name="Andrzejewski T.M."/>
            <person name="Davidsen T.M."/>
            <person name="Wayne K.J."/>
            <person name="Tettelin H."/>
            <person name="Glass J.I."/>
            <person name="Rusch D."/>
            <person name="Podicherti R."/>
            <person name="Tsui H.-C.T."/>
            <person name="Winkler M.E."/>
        </authorList>
    </citation>
    <scope>NUCLEOTIDE SEQUENCE</scope>
</reference>
<proteinExistence type="predicted"/>
<keyword evidence="1" id="KW-0853">WD repeat</keyword>
<dbReference type="AlphaFoldDB" id="A0A382Y3F1"/>
<dbReference type="PANTHER" id="PTHR19879:SF9">
    <property type="entry name" value="TRANSCRIPTION INITIATION FACTOR TFIID SUBUNIT 5"/>
    <property type="match status" value="1"/>
</dbReference>
<dbReference type="InterPro" id="IPR001680">
    <property type="entry name" value="WD40_rpt"/>
</dbReference>
<feature type="non-terminal residue" evidence="3">
    <location>
        <position position="1"/>
    </location>
</feature>
<dbReference type="SMART" id="SM00320">
    <property type="entry name" value="WD40"/>
    <property type="match status" value="5"/>
</dbReference>
<evidence type="ECO:0000313" key="3">
    <source>
        <dbReference type="EMBL" id="SVD77882.1"/>
    </source>
</evidence>
<sequence>DAEKKKQFEGKVAGGVRTVSPDGQWLAVAEENNQTGLWNISQGKRIRGLEKKQPPVKGLAFSADSKRLVTGAEDGSVRLWNVADGKLVVEAKHEQAAGAVASLGEDGKWFASAHVDKVVRIWELPAENGGEVKMHKELKGHTGDVMALVPMPNDPKQLVTGAKDNTARIWNAESGAAIRSISVGAAVNSLAVSPDGKRIVTAGGTNYARLWNAADGKKIVDLQGNPTLKRESLHEDGELAFAKVEVKYFTDELKKRGDEKKKVSDR</sequence>
<dbReference type="EMBL" id="UINC01172683">
    <property type="protein sequence ID" value="SVD77882.1"/>
    <property type="molecule type" value="Genomic_DNA"/>
</dbReference>
<gene>
    <name evidence="3" type="ORF">METZ01_LOCUS430736</name>
</gene>
<dbReference type="Pfam" id="PF00400">
    <property type="entry name" value="WD40"/>
    <property type="match status" value="5"/>
</dbReference>
<feature type="non-terminal residue" evidence="3">
    <location>
        <position position="266"/>
    </location>
</feature>
<protein>
    <submittedName>
        <fullName evidence="3">Uncharacterized protein</fullName>
    </submittedName>
</protein>
<dbReference type="InterPro" id="IPR019775">
    <property type="entry name" value="WD40_repeat_CS"/>
</dbReference>
<dbReference type="PROSITE" id="PS00678">
    <property type="entry name" value="WD_REPEATS_1"/>
    <property type="match status" value="2"/>
</dbReference>
<dbReference type="CDD" id="cd00200">
    <property type="entry name" value="WD40"/>
    <property type="match status" value="1"/>
</dbReference>
<dbReference type="InterPro" id="IPR036322">
    <property type="entry name" value="WD40_repeat_dom_sf"/>
</dbReference>
<dbReference type="InterPro" id="IPR015943">
    <property type="entry name" value="WD40/YVTN_repeat-like_dom_sf"/>
</dbReference>
<dbReference type="SUPFAM" id="SSF50978">
    <property type="entry name" value="WD40 repeat-like"/>
    <property type="match status" value="1"/>
</dbReference>
<dbReference type="Gene3D" id="2.130.10.10">
    <property type="entry name" value="YVTN repeat-like/Quinoprotein amine dehydrogenase"/>
    <property type="match status" value="2"/>
</dbReference>
<name>A0A382Y3F1_9ZZZZ</name>
<keyword evidence="2" id="KW-0677">Repeat</keyword>
<accession>A0A382Y3F1</accession>